<gene>
    <name evidence="2" type="ORF">CYCCA115_LOCUS2297</name>
</gene>
<evidence type="ECO:0000313" key="3">
    <source>
        <dbReference type="Proteomes" id="UP001295423"/>
    </source>
</evidence>
<dbReference type="Proteomes" id="UP001295423">
    <property type="component" value="Unassembled WGS sequence"/>
</dbReference>
<feature type="region of interest" description="Disordered" evidence="1">
    <location>
        <begin position="1"/>
        <end position="71"/>
    </location>
</feature>
<name>A0AAD2CE71_9STRA</name>
<accession>A0AAD2CE71</accession>
<sequence length="118" mass="13427">MEDQENLVNIKKNDDADDESNTKRSAVESADDTARGKKRKTSKSDEVIVISSDSDDEEEINSNDPTERQLSAIDKRDQLREACKFTSDGAALYDQEKYEKAMKMYRKALGTRNPWQSS</sequence>
<keyword evidence="3" id="KW-1185">Reference proteome</keyword>
<comment type="caution">
    <text evidence="2">The sequence shown here is derived from an EMBL/GenBank/DDBJ whole genome shotgun (WGS) entry which is preliminary data.</text>
</comment>
<organism evidence="2 3">
    <name type="scientific">Cylindrotheca closterium</name>
    <dbReference type="NCBI Taxonomy" id="2856"/>
    <lineage>
        <taxon>Eukaryota</taxon>
        <taxon>Sar</taxon>
        <taxon>Stramenopiles</taxon>
        <taxon>Ochrophyta</taxon>
        <taxon>Bacillariophyta</taxon>
        <taxon>Bacillariophyceae</taxon>
        <taxon>Bacillariophycidae</taxon>
        <taxon>Bacillariales</taxon>
        <taxon>Bacillariaceae</taxon>
        <taxon>Cylindrotheca</taxon>
    </lineage>
</organism>
<evidence type="ECO:0000256" key="1">
    <source>
        <dbReference type="SAM" id="MobiDB-lite"/>
    </source>
</evidence>
<dbReference type="AlphaFoldDB" id="A0AAD2CE71"/>
<dbReference type="EMBL" id="CAKOGP040000136">
    <property type="protein sequence ID" value="CAJ1931237.1"/>
    <property type="molecule type" value="Genomic_DNA"/>
</dbReference>
<evidence type="ECO:0000313" key="2">
    <source>
        <dbReference type="EMBL" id="CAJ1931237.1"/>
    </source>
</evidence>
<proteinExistence type="predicted"/>
<reference evidence="2" key="1">
    <citation type="submission" date="2023-08" db="EMBL/GenBank/DDBJ databases">
        <authorList>
            <person name="Audoor S."/>
            <person name="Bilcke G."/>
        </authorList>
    </citation>
    <scope>NUCLEOTIDE SEQUENCE</scope>
</reference>
<protein>
    <submittedName>
        <fullName evidence="2">Uncharacterized protein</fullName>
    </submittedName>
</protein>